<keyword evidence="1" id="KW-1133">Transmembrane helix</keyword>
<dbReference type="AlphaFoldDB" id="A0AA96ZXA6"/>
<keyword evidence="3" id="KW-1185">Reference proteome</keyword>
<evidence type="ECO:0000256" key="1">
    <source>
        <dbReference type="SAM" id="Phobius"/>
    </source>
</evidence>
<protein>
    <submittedName>
        <fullName evidence="2">Uncharacterized protein</fullName>
    </submittedName>
</protein>
<proteinExistence type="predicted"/>
<dbReference type="EMBL" id="CP131062">
    <property type="protein sequence ID" value="WNY28729.1"/>
    <property type="molecule type" value="Genomic_DNA"/>
</dbReference>
<keyword evidence="1" id="KW-0812">Transmembrane</keyword>
<accession>A0AA96ZXA6</accession>
<sequence>MLRIYFLNDLFFSDSILFSFLFLSYQFHFLLFIFIFEHFHIGH</sequence>
<reference evidence="2 3" key="1">
    <citation type="submission" date="2023-07" db="EMBL/GenBank/DDBJ databases">
        <title>Closed genome sequence of Methanimicrococcus sp. Es2.</title>
        <authorList>
            <person name="Protasov E."/>
            <person name="Platt K."/>
            <person name="Reeh H."/>
            <person name="Poehlein A."/>
            <person name="Daniel R."/>
            <person name="Brune A."/>
        </authorList>
    </citation>
    <scope>NUCLEOTIDE SEQUENCE [LARGE SCALE GENOMIC DNA]</scope>
    <source>
        <strain evidence="2 3">Es2</strain>
    </source>
</reference>
<evidence type="ECO:0000313" key="2">
    <source>
        <dbReference type="EMBL" id="WNY28729.1"/>
    </source>
</evidence>
<keyword evidence="1" id="KW-0472">Membrane</keyword>
<evidence type="ECO:0000313" key="3">
    <source>
        <dbReference type="Proteomes" id="UP001302662"/>
    </source>
</evidence>
<dbReference type="KEGG" id="mees:MmiEs2_09320"/>
<dbReference type="Proteomes" id="UP001302662">
    <property type="component" value="Chromosome"/>
</dbReference>
<feature type="transmembrane region" description="Helical" evidence="1">
    <location>
        <begin position="16"/>
        <end position="36"/>
    </location>
</feature>
<gene>
    <name evidence="2" type="ORF">MmiEs2_09320</name>
</gene>
<organism evidence="2 3">
    <name type="scientific">Methanimicrococcus stummii</name>
    <dbReference type="NCBI Taxonomy" id="3028294"/>
    <lineage>
        <taxon>Archaea</taxon>
        <taxon>Methanobacteriati</taxon>
        <taxon>Methanobacteriota</taxon>
        <taxon>Stenosarchaea group</taxon>
        <taxon>Methanomicrobia</taxon>
        <taxon>Methanosarcinales</taxon>
        <taxon>Methanosarcinaceae</taxon>
        <taxon>Methanimicrococcus</taxon>
    </lineage>
</organism>
<name>A0AA96ZXA6_9EURY</name>